<evidence type="ECO:0000313" key="1">
    <source>
        <dbReference type="EMBL" id="KAJ7570548.1"/>
    </source>
</evidence>
<evidence type="ECO:0000313" key="2">
    <source>
        <dbReference type="Proteomes" id="UP001162992"/>
    </source>
</evidence>
<comment type="caution">
    <text evidence="1">The sequence shown here is derived from an EMBL/GenBank/DDBJ whole genome shotgun (WGS) entry which is preliminary data.</text>
</comment>
<dbReference type="EMBL" id="CM055092">
    <property type="protein sequence ID" value="KAJ7570548.1"/>
    <property type="molecule type" value="Genomic_DNA"/>
</dbReference>
<protein>
    <submittedName>
        <fullName evidence="1">Uncharacterized protein</fullName>
    </submittedName>
</protein>
<keyword evidence="2" id="KW-1185">Reference proteome</keyword>
<name>A0ACC2EVT8_DIPCM</name>
<reference evidence="2" key="1">
    <citation type="journal article" date="2024" name="Proc. Natl. Acad. Sci. U.S.A.">
        <title>Extraordinary preservation of gene collinearity over three hundred million years revealed in homosporous lycophytes.</title>
        <authorList>
            <person name="Li C."/>
            <person name="Wickell D."/>
            <person name="Kuo L.Y."/>
            <person name="Chen X."/>
            <person name="Nie B."/>
            <person name="Liao X."/>
            <person name="Peng D."/>
            <person name="Ji J."/>
            <person name="Jenkins J."/>
            <person name="Williams M."/>
            <person name="Shu S."/>
            <person name="Plott C."/>
            <person name="Barry K."/>
            <person name="Rajasekar S."/>
            <person name="Grimwood J."/>
            <person name="Han X."/>
            <person name="Sun S."/>
            <person name="Hou Z."/>
            <person name="He W."/>
            <person name="Dai G."/>
            <person name="Sun C."/>
            <person name="Schmutz J."/>
            <person name="Leebens-Mack J.H."/>
            <person name="Li F.W."/>
            <person name="Wang L."/>
        </authorList>
    </citation>
    <scope>NUCLEOTIDE SEQUENCE [LARGE SCALE GENOMIC DNA]</scope>
    <source>
        <strain evidence="2">cv. PW_Plant_1</strain>
    </source>
</reference>
<gene>
    <name evidence="1" type="ORF">O6H91_01G125000</name>
</gene>
<accession>A0ACC2EVT8</accession>
<sequence length="150" mass="16855">MVLVLLPNQVFLLRDNHETKFCTIAYGFEKEIMVKYGERANSLYQKILTCFQSDSLAIVIVGYVYVAHGRLFRRCSVPTLTPSNNISDSKRFLGHARRSLTLGTLEDQAKASRDVLDPSGVGSNAILSDRHSDKLAQQQQKAVLRKTILK</sequence>
<organism evidence="1 2">
    <name type="scientific">Diphasiastrum complanatum</name>
    <name type="common">Issler's clubmoss</name>
    <name type="synonym">Lycopodium complanatum</name>
    <dbReference type="NCBI Taxonomy" id="34168"/>
    <lineage>
        <taxon>Eukaryota</taxon>
        <taxon>Viridiplantae</taxon>
        <taxon>Streptophyta</taxon>
        <taxon>Embryophyta</taxon>
        <taxon>Tracheophyta</taxon>
        <taxon>Lycopodiopsida</taxon>
        <taxon>Lycopodiales</taxon>
        <taxon>Lycopodiaceae</taxon>
        <taxon>Lycopodioideae</taxon>
        <taxon>Diphasiastrum</taxon>
    </lineage>
</organism>
<dbReference type="Proteomes" id="UP001162992">
    <property type="component" value="Chromosome 1"/>
</dbReference>
<proteinExistence type="predicted"/>